<protein>
    <submittedName>
        <fullName evidence="2">VOC family protein</fullName>
    </submittedName>
</protein>
<reference evidence="2" key="1">
    <citation type="submission" date="2023-03" db="EMBL/GenBank/DDBJ databases">
        <title>Lomoglobus Profundus gen. nov., sp. nov., a novel member of the phylum Verrucomicrobia, isolated from deep-marine sediment of South China Sea.</title>
        <authorList>
            <person name="Ahmad T."/>
            <person name="Ishaq S.E."/>
            <person name="Wang F."/>
        </authorList>
    </citation>
    <scope>NUCLEOTIDE SEQUENCE</scope>
    <source>
        <strain evidence="2">LMO-M01</strain>
    </source>
</reference>
<feature type="domain" description="Glyoxalase/fosfomycin resistance/dioxygenase" evidence="1">
    <location>
        <begin position="4"/>
        <end position="128"/>
    </location>
</feature>
<evidence type="ECO:0000259" key="1">
    <source>
        <dbReference type="Pfam" id="PF00903"/>
    </source>
</evidence>
<dbReference type="Gene3D" id="3.10.180.10">
    <property type="entry name" value="2,3-Dihydroxybiphenyl 1,2-Dioxygenase, domain 1"/>
    <property type="match status" value="1"/>
</dbReference>
<dbReference type="Proteomes" id="UP001218638">
    <property type="component" value="Chromosome"/>
</dbReference>
<accession>A0AAE9ZTC6</accession>
<gene>
    <name evidence="2" type="ORF">PXH66_20845</name>
</gene>
<proteinExistence type="predicted"/>
<organism evidence="2 3">
    <name type="scientific">Synoicihabitans lomoniglobus</name>
    <dbReference type="NCBI Taxonomy" id="2909285"/>
    <lineage>
        <taxon>Bacteria</taxon>
        <taxon>Pseudomonadati</taxon>
        <taxon>Verrucomicrobiota</taxon>
        <taxon>Opitutia</taxon>
        <taxon>Opitutales</taxon>
        <taxon>Opitutaceae</taxon>
        <taxon>Synoicihabitans</taxon>
    </lineage>
</organism>
<dbReference type="InterPro" id="IPR004360">
    <property type="entry name" value="Glyas_Fos-R_dOase_dom"/>
</dbReference>
<dbReference type="AlphaFoldDB" id="A0AAE9ZTC6"/>
<dbReference type="SUPFAM" id="SSF54593">
    <property type="entry name" value="Glyoxalase/Bleomycin resistance protein/Dihydroxybiphenyl dioxygenase"/>
    <property type="match status" value="1"/>
</dbReference>
<dbReference type="CDD" id="cd06587">
    <property type="entry name" value="VOC"/>
    <property type="match status" value="1"/>
</dbReference>
<dbReference type="PANTHER" id="PTHR21366:SF22">
    <property type="entry name" value="VOC DOMAIN-CONTAINING PROTEIN"/>
    <property type="match status" value="1"/>
</dbReference>
<sequence>MFRKLAHVCLITNDLERQVAFYADKLGFTLQFYFRNDAGEKFGAYMACGDTTFIEMFDQHRAAAVWGGNTEPLHQGNQYSHFCLEVTAINDVRDLLISRGVEVGAVKRGIDNSDQCWITDPDGNRIELMEYTHRSGQINTPEPR</sequence>
<dbReference type="RefSeq" id="WP_330931937.1">
    <property type="nucleotide sequence ID" value="NZ_CP119075.1"/>
</dbReference>
<dbReference type="EMBL" id="CP119075">
    <property type="protein sequence ID" value="WED64800.1"/>
    <property type="molecule type" value="Genomic_DNA"/>
</dbReference>
<name>A0AAE9ZTC6_9BACT</name>
<evidence type="ECO:0000313" key="2">
    <source>
        <dbReference type="EMBL" id="WED64800.1"/>
    </source>
</evidence>
<dbReference type="InterPro" id="IPR050383">
    <property type="entry name" value="GlyoxalaseI/FosfomycinResist"/>
</dbReference>
<dbReference type="PANTHER" id="PTHR21366">
    <property type="entry name" value="GLYOXALASE FAMILY PROTEIN"/>
    <property type="match status" value="1"/>
</dbReference>
<keyword evidence="3" id="KW-1185">Reference proteome</keyword>
<dbReference type="KEGG" id="slom:PXH66_20845"/>
<evidence type="ECO:0000313" key="3">
    <source>
        <dbReference type="Proteomes" id="UP001218638"/>
    </source>
</evidence>
<dbReference type="InterPro" id="IPR029068">
    <property type="entry name" value="Glyas_Bleomycin-R_OHBP_Dase"/>
</dbReference>
<dbReference type="Pfam" id="PF00903">
    <property type="entry name" value="Glyoxalase"/>
    <property type="match status" value="1"/>
</dbReference>